<feature type="transmembrane region" description="Helical" evidence="7">
    <location>
        <begin position="343"/>
        <end position="366"/>
    </location>
</feature>
<dbReference type="EMBL" id="BIFQ01000001">
    <property type="protein sequence ID" value="GCE03246.1"/>
    <property type="molecule type" value="Genomic_DNA"/>
</dbReference>
<reference evidence="10" key="1">
    <citation type="submission" date="2018-12" db="EMBL/GenBank/DDBJ databases">
        <title>Tengunoibacter tsumagoiensis gen. nov., sp. nov., Dictyobacter kobayashii sp. nov., D. alpinus sp. nov., and D. joshuensis sp. nov. and description of Dictyobacteraceae fam. nov. within the order Ktedonobacterales isolated from Tengu-no-mugimeshi.</title>
        <authorList>
            <person name="Wang C.M."/>
            <person name="Zheng Y."/>
            <person name="Sakai Y."/>
            <person name="Toyoda A."/>
            <person name="Minakuchi Y."/>
            <person name="Abe K."/>
            <person name="Yokota A."/>
            <person name="Yabe S."/>
        </authorList>
    </citation>
    <scope>NUCLEOTIDE SEQUENCE [LARGE SCALE GENOMIC DNA]</scope>
    <source>
        <strain evidence="10">S-27</strain>
    </source>
</reference>
<accession>A0A401Z8W4</accession>
<comment type="subcellular location">
    <subcellularLocation>
        <location evidence="1">Cell membrane</location>
        <topology evidence="1">Multi-pass membrane protein</topology>
    </subcellularLocation>
</comment>
<dbReference type="PANTHER" id="PTHR23513:SF11">
    <property type="entry name" value="STAPHYLOFERRIN A TRANSPORTER"/>
    <property type="match status" value="1"/>
</dbReference>
<organism evidence="9 10">
    <name type="scientific">Dictyobacter aurantiacus</name>
    <dbReference type="NCBI Taxonomy" id="1936993"/>
    <lineage>
        <taxon>Bacteria</taxon>
        <taxon>Bacillati</taxon>
        <taxon>Chloroflexota</taxon>
        <taxon>Ktedonobacteria</taxon>
        <taxon>Ktedonobacterales</taxon>
        <taxon>Dictyobacteraceae</taxon>
        <taxon>Dictyobacter</taxon>
    </lineage>
</organism>
<dbReference type="InterPro" id="IPR022324">
    <property type="entry name" value="Bacilysin_exporter_BacE_put"/>
</dbReference>
<dbReference type="InterPro" id="IPR010290">
    <property type="entry name" value="TM_effector"/>
</dbReference>
<dbReference type="Proteomes" id="UP000287224">
    <property type="component" value="Unassembled WGS sequence"/>
</dbReference>
<evidence type="ECO:0000256" key="4">
    <source>
        <dbReference type="ARBA" id="ARBA00022692"/>
    </source>
</evidence>
<dbReference type="Pfam" id="PF05977">
    <property type="entry name" value="MFS_3"/>
    <property type="match status" value="1"/>
</dbReference>
<evidence type="ECO:0000259" key="8">
    <source>
        <dbReference type="PROSITE" id="PS50850"/>
    </source>
</evidence>
<keyword evidence="4 7" id="KW-0812">Transmembrane</keyword>
<evidence type="ECO:0000313" key="10">
    <source>
        <dbReference type="Proteomes" id="UP000287224"/>
    </source>
</evidence>
<keyword evidence="5 7" id="KW-1133">Transmembrane helix</keyword>
<dbReference type="GO" id="GO:0022857">
    <property type="term" value="F:transmembrane transporter activity"/>
    <property type="evidence" value="ECO:0007669"/>
    <property type="project" value="InterPro"/>
</dbReference>
<feature type="transmembrane region" description="Helical" evidence="7">
    <location>
        <begin position="199"/>
        <end position="220"/>
    </location>
</feature>
<dbReference type="PRINTS" id="PR01988">
    <property type="entry name" value="EXPORTERBACE"/>
</dbReference>
<dbReference type="GO" id="GO:0005886">
    <property type="term" value="C:plasma membrane"/>
    <property type="evidence" value="ECO:0007669"/>
    <property type="project" value="UniProtKB-SubCell"/>
</dbReference>
<dbReference type="PANTHER" id="PTHR23513">
    <property type="entry name" value="INTEGRAL MEMBRANE EFFLUX PROTEIN-RELATED"/>
    <property type="match status" value="1"/>
</dbReference>
<dbReference type="OrthoDB" id="9775268at2"/>
<name>A0A401Z8W4_9CHLR</name>
<evidence type="ECO:0000256" key="6">
    <source>
        <dbReference type="ARBA" id="ARBA00023136"/>
    </source>
</evidence>
<sequence>MSRVPTLPEEPSQERVARRRISPLRALRYRDFRLLWISLIVSSVGTWLQIVSQSLLVLKITHNSPIALGIVSLAQAASFFIFAFIGGSIADQSDKRRFLLITQSLSMLLAFILGIITITGIVQVWMIVLLAFCSGTVLSFDQPARSSLVPTLVPREDLMNAISLQSIVFNGSAFVGPTLAGVMIVVFSNARNGNSLFPYAGNFFLNGISFLGVLVVLYLLRIPQDAAEQSTARRGPLLASIRASLGTVRRDEALPWVLSGYGALLFFGPSNTLILPIFGTQILHLNAAQLGLLFSAAGLGTILGALVVASLGDFKYKGLLLLCSLLVWTSSLLIFALSHFFGISLLALLLFGISQNGVGATTITLLQTRVPPQMRGRVMSLNTLMIMGIRPLGDFPASGLIALIGGPLTVLLCAAIVGLYSLYLLLARPVLRTL</sequence>
<feature type="domain" description="Major facilitator superfamily (MFS) profile" evidence="8">
    <location>
        <begin position="31"/>
        <end position="432"/>
    </location>
</feature>
<evidence type="ECO:0000256" key="3">
    <source>
        <dbReference type="ARBA" id="ARBA00022475"/>
    </source>
</evidence>
<dbReference type="CDD" id="cd06173">
    <property type="entry name" value="MFS_MefA_like"/>
    <property type="match status" value="1"/>
</dbReference>
<dbReference type="RefSeq" id="WP_126594542.1">
    <property type="nucleotide sequence ID" value="NZ_BIFQ01000001.1"/>
</dbReference>
<feature type="transmembrane region" description="Helical" evidence="7">
    <location>
        <begin position="253"/>
        <end position="278"/>
    </location>
</feature>
<feature type="transmembrane region" description="Helical" evidence="7">
    <location>
        <begin position="34"/>
        <end position="60"/>
    </location>
</feature>
<dbReference type="AlphaFoldDB" id="A0A401Z8W4"/>
<evidence type="ECO:0000256" key="5">
    <source>
        <dbReference type="ARBA" id="ARBA00022989"/>
    </source>
</evidence>
<dbReference type="InterPro" id="IPR020846">
    <property type="entry name" value="MFS_dom"/>
</dbReference>
<dbReference type="PROSITE" id="PS50850">
    <property type="entry name" value="MFS"/>
    <property type="match status" value="1"/>
</dbReference>
<feature type="transmembrane region" description="Helical" evidence="7">
    <location>
        <begin position="66"/>
        <end position="86"/>
    </location>
</feature>
<dbReference type="Gene3D" id="1.20.1250.20">
    <property type="entry name" value="MFS general substrate transporter like domains"/>
    <property type="match status" value="1"/>
</dbReference>
<dbReference type="SUPFAM" id="SSF103473">
    <property type="entry name" value="MFS general substrate transporter"/>
    <property type="match status" value="1"/>
</dbReference>
<feature type="transmembrane region" description="Helical" evidence="7">
    <location>
        <begin position="290"/>
        <end position="311"/>
    </location>
</feature>
<keyword evidence="3" id="KW-1003">Cell membrane</keyword>
<gene>
    <name evidence="9" type="ORF">KDAU_05750</name>
</gene>
<dbReference type="InterPro" id="IPR036259">
    <property type="entry name" value="MFS_trans_sf"/>
</dbReference>
<comment type="caution">
    <text evidence="9">The sequence shown here is derived from an EMBL/GenBank/DDBJ whole genome shotgun (WGS) entry which is preliminary data.</text>
</comment>
<proteinExistence type="predicted"/>
<keyword evidence="2" id="KW-0813">Transport</keyword>
<evidence type="ECO:0000313" key="9">
    <source>
        <dbReference type="EMBL" id="GCE03246.1"/>
    </source>
</evidence>
<feature type="transmembrane region" description="Helical" evidence="7">
    <location>
        <begin position="161"/>
        <end position="187"/>
    </location>
</feature>
<protein>
    <submittedName>
        <fullName evidence="9">MFS transporter</fullName>
    </submittedName>
</protein>
<evidence type="ECO:0000256" key="1">
    <source>
        <dbReference type="ARBA" id="ARBA00004651"/>
    </source>
</evidence>
<evidence type="ECO:0000256" key="7">
    <source>
        <dbReference type="SAM" id="Phobius"/>
    </source>
</evidence>
<evidence type="ECO:0000256" key="2">
    <source>
        <dbReference type="ARBA" id="ARBA00022448"/>
    </source>
</evidence>
<keyword evidence="10" id="KW-1185">Reference proteome</keyword>
<keyword evidence="6 7" id="KW-0472">Membrane</keyword>
<feature type="transmembrane region" description="Helical" evidence="7">
    <location>
        <begin position="399"/>
        <end position="426"/>
    </location>
</feature>
<feature type="transmembrane region" description="Helical" evidence="7">
    <location>
        <begin position="378"/>
        <end position="393"/>
    </location>
</feature>